<evidence type="ECO:0000313" key="3">
    <source>
        <dbReference type="Proteomes" id="UP000255177"/>
    </source>
</evidence>
<dbReference type="RefSeq" id="WP_115086655.1">
    <property type="nucleotide sequence ID" value="NZ_CBCSFG010000023.1"/>
</dbReference>
<organism evidence="2 3">
    <name type="scientific">Pseudomonas wadenswilerensis</name>
    <dbReference type="NCBI Taxonomy" id="1785161"/>
    <lineage>
        <taxon>Bacteria</taxon>
        <taxon>Pseudomonadati</taxon>
        <taxon>Pseudomonadota</taxon>
        <taxon>Gammaproteobacteria</taxon>
        <taxon>Pseudomonadales</taxon>
        <taxon>Pseudomonadaceae</taxon>
        <taxon>Pseudomonas</taxon>
    </lineage>
</organism>
<proteinExistence type="predicted"/>
<feature type="domain" description="Phage tail collar" evidence="1">
    <location>
        <begin position="7"/>
        <end position="63"/>
    </location>
</feature>
<dbReference type="SUPFAM" id="SSF88874">
    <property type="entry name" value="Receptor-binding domain of short tail fibre protein gp12"/>
    <property type="match status" value="1"/>
</dbReference>
<protein>
    <submittedName>
        <fullName evidence="2">Tail protein</fullName>
    </submittedName>
</protein>
<name>A0A380T0N3_9PSED</name>
<dbReference type="Proteomes" id="UP000255177">
    <property type="component" value="Unassembled WGS sequence"/>
</dbReference>
<evidence type="ECO:0000313" key="2">
    <source>
        <dbReference type="EMBL" id="SUQ63078.1"/>
    </source>
</evidence>
<reference evidence="3" key="1">
    <citation type="submission" date="2018-07" db="EMBL/GenBank/DDBJ databases">
        <authorList>
            <person name="Blom J."/>
        </authorList>
    </citation>
    <scope>NUCLEOTIDE SEQUENCE [LARGE SCALE GENOMIC DNA]</scope>
    <source>
        <strain evidence="3">CCOS 864</strain>
    </source>
</reference>
<gene>
    <name evidence="2" type="ORF">CCOS864_02528</name>
</gene>
<dbReference type="AlphaFoldDB" id="A0A380T0N3"/>
<accession>A0A380T0N3</accession>
<dbReference type="Pfam" id="PF07484">
    <property type="entry name" value="Collar"/>
    <property type="match status" value="1"/>
</dbReference>
<dbReference type="InterPro" id="IPR037053">
    <property type="entry name" value="Phage_tail_collar_dom_sf"/>
</dbReference>
<dbReference type="Gene3D" id="3.90.1340.10">
    <property type="entry name" value="Phage tail collar domain"/>
    <property type="match status" value="1"/>
</dbReference>
<keyword evidence="3" id="KW-1185">Reference proteome</keyword>
<dbReference type="EMBL" id="UIDD01000007">
    <property type="protein sequence ID" value="SUQ63078.1"/>
    <property type="molecule type" value="Genomic_DNA"/>
</dbReference>
<evidence type="ECO:0000259" key="1">
    <source>
        <dbReference type="Pfam" id="PF07484"/>
    </source>
</evidence>
<sequence length="179" mass="18309">MSEPFLGEIKMFGGNFAPRGYALCQAQILPIAQNAALFSILGTIYGGNGQNTFGLPDLRGRSPIGTGQGPGLSDIDLGEVGGVENIALTYNQLPSHGHAQVISTVGGSSDVGSESLYLARAADTAGNTVNIYGSDMTGAVTLAPNSLSLAGGGQPFGNRNPYLGVTYIIALEGTFPTRS</sequence>
<dbReference type="InterPro" id="IPR011083">
    <property type="entry name" value="Phage_tail_collar_dom"/>
</dbReference>